<proteinExistence type="predicted"/>
<dbReference type="PANTHER" id="PTHR34289">
    <property type="entry name" value="PROTEIN, PUTATIVE (DUF819)-RELATED"/>
    <property type="match status" value="1"/>
</dbReference>
<name>A0A1G9WWG5_9PROT</name>
<dbReference type="Proteomes" id="UP000199759">
    <property type="component" value="Unassembled WGS sequence"/>
</dbReference>
<dbReference type="InterPro" id="IPR008537">
    <property type="entry name" value="DUF819"/>
</dbReference>
<dbReference type="PANTHER" id="PTHR34289:SF8">
    <property type="entry name" value="DUF819 DOMAIN-CONTAINING PROTEIN"/>
    <property type="match status" value="1"/>
</dbReference>
<gene>
    <name evidence="2" type="ORF">SAMN04488568_1296</name>
</gene>
<dbReference type="EMBL" id="FNHG01000029">
    <property type="protein sequence ID" value="SDM88601.1"/>
    <property type="molecule type" value="Genomic_DNA"/>
</dbReference>
<dbReference type="PRINTS" id="PR00173">
    <property type="entry name" value="EDTRNSPORT"/>
</dbReference>
<feature type="transmembrane region" description="Helical" evidence="1">
    <location>
        <begin position="40"/>
        <end position="57"/>
    </location>
</feature>
<feature type="transmembrane region" description="Helical" evidence="1">
    <location>
        <begin position="77"/>
        <end position="96"/>
    </location>
</feature>
<feature type="transmembrane region" description="Helical" evidence="1">
    <location>
        <begin position="6"/>
        <end position="28"/>
    </location>
</feature>
<dbReference type="Pfam" id="PF05684">
    <property type="entry name" value="DUF819"/>
    <property type="match status" value="1"/>
</dbReference>
<dbReference type="STRING" id="144026.SAMN04488568_1296"/>
<feature type="transmembrane region" description="Helical" evidence="1">
    <location>
        <begin position="103"/>
        <end position="128"/>
    </location>
</feature>
<keyword evidence="3" id="KW-1185">Reference proteome</keyword>
<feature type="transmembrane region" description="Helical" evidence="1">
    <location>
        <begin position="306"/>
        <end position="326"/>
    </location>
</feature>
<keyword evidence="1" id="KW-0472">Membrane</keyword>
<feature type="transmembrane region" description="Helical" evidence="1">
    <location>
        <begin position="332"/>
        <end position="352"/>
    </location>
</feature>
<dbReference type="RefSeq" id="WP_091771915.1">
    <property type="nucleotide sequence ID" value="NZ_FNHG01000029.1"/>
</dbReference>
<feature type="transmembrane region" description="Helical" evidence="1">
    <location>
        <begin position="359"/>
        <end position="379"/>
    </location>
</feature>
<sequence length="418" mass="44380">METELAPLISNDAVVLGLLAVILGAVFWTSTSGGPIFKRFYQIFPPLLLCYFLPSLLNTFNIVDPEESRLYFVASRYLLPAALVLLAMSADLPATLRLGPKALIMFLTGTIGVIIGGPIALLIASSFLPDLIGVDGPEAVWRGMTTVAGSWIGGGANQAAMYEIFDVGDQIFSAWIAVDVIVANVWMALLLIAAGNAVALDKRLGADAHAVDHLRLKAEAYETEHARIPELRDMMFIAAIGFGAVAIAHLASDFLAPWFFEHYPELERYSLHSGFFWLIIVATAIGVALSFSPARKLSGAGSMKTGSVFIYILVATIGMNMDITAIARNPEFFLIGAIWIAIHASLLILVAIIIKAPVFFLAVGSQANIGGAASAPVVASAFHPSLAPVGVLLAVVGYITGTWGAWLTGQILRSVAGV</sequence>
<evidence type="ECO:0000313" key="3">
    <source>
        <dbReference type="Proteomes" id="UP000199759"/>
    </source>
</evidence>
<feature type="transmembrane region" description="Helical" evidence="1">
    <location>
        <begin position="275"/>
        <end position="294"/>
    </location>
</feature>
<organism evidence="2 3">
    <name type="scientific">Maricaulis salignorans</name>
    <dbReference type="NCBI Taxonomy" id="144026"/>
    <lineage>
        <taxon>Bacteria</taxon>
        <taxon>Pseudomonadati</taxon>
        <taxon>Pseudomonadota</taxon>
        <taxon>Alphaproteobacteria</taxon>
        <taxon>Maricaulales</taxon>
        <taxon>Maricaulaceae</taxon>
        <taxon>Maricaulis</taxon>
    </lineage>
</organism>
<evidence type="ECO:0000313" key="2">
    <source>
        <dbReference type="EMBL" id="SDM88601.1"/>
    </source>
</evidence>
<feature type="transmembrane region" description="Helical" evidence="1">
    <location>
        <begin position="235"/>
        <end position="255"/>
    </location>
</feature>
<feature type="transmembrane region" description="Helical" evidence="1">
    <location>
        <begin position="385"/>
        <end position="406"/>
    </location>
</feature>
<keyword evidence="1" id="KW-1133">Transmembrane helix</keyword>
<protein>
    <submittedName>
        <fullName evidence="2">Uncharacterized membrane protein</fullName>
    </submittedName>
</protein>
<evidence type="ECO:0000256" key="1">
    <source>
        <dbReference type="SAM" id="Phobius"/>
    </source>
</evidence>
<accession>A0A1G9WWG5</accession>
<keyword evidence="1" id="KW-0812">Transmembrane</keyword>
<dbReference type="OrthoDB" id="653763at2"/>
<dbReference type="AlphaFoldDB" id="A0A1G9WWG5"/>
<feature type="transmembrane region" description="Helical" evidence="1">
    <location>
        <begin position="171"/>
        <end position="194"/>
    </location>
</feature>
<reference evidence="2 3" key="1">
    <citation type="submission" date="2016-10" db="EMBL/GenBank/DDBJ databases">
        <authorList>
            <person name="de Groot N.N."/>
        </authorList>
    </citation>
    <scope>NUCLEOTIDE SEQUENCE [LARGE SCALE GENOMIC DNA]</scope>
    <source>
        <strain evidence="2 3">DSM 16077</strain>
    </source>
</reference>